<feature type="domain" description="K Homology" evidence="3">
    <location>
        <begin position="7"/>
        <end position="78"/>
    </location>
</feature>
<evidence type="ECO:0000259" key="3">
    <source>
        <dbReference type="SMART" id="SM00322"/>
    </source>
</evidence>
<evidence type="ECO:0000256" key="1">
    <source>
        <dbReference type="ARBA" id="ARBA00022737"/>
    </source>
</evidence>
<dbReference type="SMART" id="SM00322">
    <property type="entry name" value="KH"/>
    <property type="match status" value="1"/>
</dbReference>
<evidence type="ECO:0000313" key="4">
    <source>
        <dbReference type="Ensembl" id="ENSCSAVP00000007214.1"/>
    </source>
</evidence>
<dbReference type="GeneTree" id="ENSGT00940000169441"/>
<dbReference type="InParanoid" id="H2YPF6"/>
<keyword evidence="2" id="KW-0694">RNA-binding</keyword>
<protein>
    <recommendedName>
        <fullName evidence="3">K Homology domain-containing protein</fullName>
    </recommendedName>
</protein>
<dbReference type="SUPFAM" id="SSF54791">
    <property type="entry name" value="Eukaryotic type KH-domain (KH-domain type I)"/>
    <property type="match status" value="2"/>
</dbReference>
<dbReference type="InterPro" id="IPR004087">
    <property type="entry name" value="KH_dom"/>
</dbReference>
<reference evidence="4" key="2">
    <citation type="submission" date="2025-08" db="UniProtKB">
        <authorList>
            <consortium name="Ensembl"/>
        </authorList>
    </citation>
    <scope>IDENTIFICATION</scope>
</reference>
<dbReference type="eggNOG" id="KOG2190">
    <property type="taxonomic scope" value="Eukaryota"/>
</dbReference>
<dbReference type="STRING" id="51511.ENSCSAVP00000007214"/>
<keyword evidence="5" id="KW-1185">Reference proteome</keyword>
<accession>H2YPF6</accession>
<dbReference type="PROSITE" id="PS50084">
    <property type="entry name" value="KH_TYPE_1"/>
    <property type="match status" value="2"/>
</dbReference>
<dbReference type="Gene3D" id="3.30.1370.10">
    <property type="entry name" value="K Homology domain, type 1"/>
    <property type="match status" value="2"/>
</dbReference>
<reference evidence="5" key="1">
    <citation type="submission" date="2003-08" db="EMBL/GenBank/DDBJ databases">
        <authorList>
            <person name="Birren B."/>
            <person name="Nusbaum C."/>
            <person name="Abebe A."/>
            <person name="Abouelleil A."/>
            <person name="Adekoya E."/>
            <person name="Ait-zahra M."/>
            <person name="Allen N."/>
            <person name="Allen T."/>
            <person name="An P."/>
            <person name="Anderson M."/>
            <person name="Anderson S."/>
            <person name="Arachchi H."/>
            <person name="Armbruster J."/>
            <person name="Bachantsang P."/>
            <person name="Baldwin J."/>
            <person name="Barry A."/>
            <person name="Bayul T."/>
            <person name="Blitshsteyn B."/>
            <person name="Bloom T."/>
            <person name="Blye J."/>
            <person name="Boguslavskiy L."/>
            <person name="Borowsky M."/>
            <person name="Boukhgalter B."/>
            <person name="Brunache A."/>
            <person name="Butler J."/>
            <person name="Calixte N."/>
            <person name="Calvo S."/>
            <person name="Camarata J."/>
            <person name="Campo K."/>
            <person name="Chang J."/>
            <person name="Cheshatsang Y."/>
            <person name="Citroen M."/>
            <person name="Collymore A."/>
            <person name="Considine T."/>
            <person name="Cook A."/>
            <person name="Cooke P."/>
            <person name="Corum B."/>
            <person name="Cuomo C."/>
            <person name="David R."/>
            <person name="Dawoe T."/>
            <person name="Degray S."/>
            <person name="Dodge S."/>
            <person name="Dooley K."/>
            <person name="Dorje P."/>
            <person name="Dorjee K."/>
            <person name="Dorris L."/>
            <person name="Duffey N."/>
            <person name="Dupes A."/>
            <person name="Elkins T."/>
            <person name="Engels R."/>
            <person name="Erickson J."/>
            <person name="Farina A."/>
            <person name="Faro S."/>
            <person name="Ferreira P."/>
            <person name="Fischer H."/>
            <person name="Fitzgerald M."/>
            <person name="Foley K."/>
            <person name="Gage D."/>
            <person name="Galagan J."/>
            <person name="Gearin G."/>
            <person name="Gnerre S."/>
            <person name="Gnirke A."/>
            <person name="Goyette A."/>
            <person name="Graham J."/>
            <person name="Grandbois E."/>
            <person name="Gyaltsen K."/>
            <person name="Hafez N."/>
            <person name="Hagopian D."/>
            <person name="Hagos B."/>
            <person name="Hall J."/>
            <person name="Hatcher B."/>
            <person name="Heller A."/>
            <person name="Higgins H."/>
            <person name="Honan T."/>
            <person name="Horn A."/>
            <person name="Houde N."/>
            <person name="Hughes L."/>
            <person name="Hulme W."/>
            <person name="Husby E."/>
            <person name="Iliev I."/>
            <person name="Jaffe D."/>
            <person name="Jones C."/>
            <person name="Kamal M."/>
            <person name="Kamat A."/>
            <person name="Kamvysselis M."/>
            <person name="Karlsson E."/>
            <person name="Kells C."/>
            <person name="Kieu A."/>
            <person name="Kisner P."/>
            <person name="Kodira C."/>
            <person name="Kulbokas E."/>
            <person name="Labutti K."/>
            <person name="Lama D."/>
            <person name="Landers T."/>
            <person name="Leger J."/>
            <person name="Levine S."/>
            <person name="Lewis D."/>
            <person name="Lewis T."/>
            <person name="Lindblad-toh K."/>
            <person name="Liu X."/>
            <person name="Lokyitsang T."/>
            <person name="Lokyitsang Y."/>
            <person name="Lucien O."/>
            <person name="Lui A."/>
            <person name="Ma L.J."/>
            <person name="Mabbitt R."/>
            <person name="Macdonald J."/>
            <person name="Maclean C."/>
            <person name="Major J."/>
            <person name="Manning J."/>
            <person name="Marabella R."/>
            <person name="Maru K."/>
            <person name="Matthews C."/>
            <person name="Mauceli E."/>
            <person name="Mccarthy M."/>
            <person name="Mcdonough S."/>
            <person name="Mcghee T."/>
            <person name="Meldrim J."/>
            <person name="Meneus L."/>
            <person name="Mesirov J."/>
            <person name="Mihalev A."/>
            <person name="Mihova T."/>
            <person name="Mikkelsen T."/>
            <person name="Mlenga V."/>
            <person name="Moru K."/>
            <person name="Mozes J."/>
            <person name="Mulrain L."/>
            <person name="Munson G."/>
            <person name="Naylor J."/>
            <person name="Newes C."/>
            <person name="Nguyen C."/>
            <person name="Nguyen N."/>
            <person name="Nguyen T."/>
            <person name="Nicol R."/>
            <person name="Nielsen C."/>
            <person name="Nizzari M."/>
            <person name="Norbu C."/>
            <person name="Norbu N."/>
            <person name="O'donnell P."/>
            <person name="Okoawo O."/>
            <person name="O'leary S."/>
            <person name="Omotosho B."/>
            <person name="O'neill K."/>
            <person name="Osman S."/>
            <person name="Parker S."/>
            <person name="Perrin D."/>
            <person name="Phunkhang P."/>
            <person name="Piqani B."/>
            <person name="Purcell S."/>
            <person name="Rachupka T."/>
            <person name="Ramasamy U."/>
            <person name="Rameau R."/>
            <person name="Ray V."/>
            <person name="Raymond C."/>
            <person name="Retta R."/>
            <person name="Richardson S."/>
            <person name="Rise C."/>
            <person name="Rodriguez J."/>
            <person name="Rogers J."/>
            <person name="Rogov P."/>
            <person name="Rutman M."/>
            <person name="Schupbach R."/>
            <person name="Seaman C."/>
            <person name="Settipalli S."/>
            <person name="Sharpe T."/>
            <person name="Sheridan J."/>
            <person name="Sherpa N."/>
            <person name="Shi J."/>
            <person name="Smirnov S."/>
            <person name="Smith C."/>
            <person name="Sougnez C."/>
            <person name="Spencer B."/>
            <person name="Stalker J."/>
            <person name="Stange-thomann N."/>
            <person name="Stavropoulos S."/>
            <person name="Stetson K."/>
            <person name="Stone C."/>
            <person name="Stone S."/>
            <person name="Stubbs M."/>
            <person name="Talamas J."/>
            <person name="Tchuinga P."/>
            <person name="Tenzing P."/>
            <person name="Tesfaye S."/>
            <person name="Theodore J."/>
            <person name="Thoulutsang Y."/>
            <person name="Topham K."/>
            <person name="Towey S."/>
            <person name="Tsamla T."/>
            <person name="Tsomo N."/>
            <person name="Vallee D."/>
            <person name="Vassiliev H."/>
            <person name="Venkataraman V."/>
            <person name="Vinson J."/>
            <person name="Vo A."/>
            <person name="Wade C."/>
            <person name="Wang S."/>
            <person name="Wangchuk T."/>
            <person name="Wangdi T."/>
            <person name="Whittaker C."/>
            <person name="Wilkinson J."/>
            <person name="Wu Y."/>
            <person name="Wyman D."/>
            <person name="Yadav S."/>
            <person name="Yang S."/>
            <person name="Yang X."/>
            <person name="Yeager S."/>
            <person name="Yee E."/>
            <person name="Young G."/>
            <person name="Zainoun J."/>
            <person name="Zembeck L."/>
            <person name="Zimmer A."/>
            <person name="Zody M."/>
            <person name="Lander E."/>
        </authorList>
    </citation>
    <scope>NUCLEOTIDE SEQUENCE [LARGE SCALE GENOMIC DNA]</scope>
</reference>
<proteinExistence type="predicted"/>
<dbReference type="HOGENOM" id="CLU_022670_8_1_1"/>
<dbReference type="OMA" id="NCAERIT"/>
<organism evidence="4 5">
    <name type="scientific">Ciona savignyi</name>
    <name type="common">Pacific transparent sea squirt</name>
    <dbReference type="NCBI Taxonomy" id="51511"/>
    <lineage>
        <taxon>Eukaryota</taxon>
        <taxon>Metazoa</taxon>
        <taxon>Chordata</taxon>
        <taxon>Tunicata</taxon>
        <taxon>Ascidiacea</taxon>
        <taxon>Phlebobranchia</taxon>
        <taxon>Cionidae</taxon>
        <taxon>Ciona</taxon>
    </lineage>
</organism>
<dbReference type="PANTHER" id="PTHR10288">
    <property type="entry name" value="KH DOMAIN CONTAINING RNA BINDING PROTEIN"/>
    <property type="match status" value="1"/>
</dbReference>
<dbReference type="Proteomes" id="UP000007875">
    <property type="component" value="Unassembled WGS sequence"/>
</dbReference>
<sequence length="122" mass="13013">MEDNTSQDVIITVRLLKIGKEIGGIIGKAGSNIAKFRAESKARITISNEQSGPERIVTITGSQEQIHKAFDLITEKMHTDINSGLATSATNTVPVTIRLIVPASQCGSIIGKGGAKIKEIRD</sequence>
<dbReference type="InterPro" id="IPR036612">
    <property type="entry name" value="KH_dom_type_1_sf"/>
</dbReference>
<dbReference type="InterPro" id="IPR004088">
    <property type="entry name" value="KH_dom_type_1"/>
</dbReference>
<evidence type="ECO:0000313" key="5">
    <source>
        <dbReference type="Proteomes" id="UP000007875"/>
    </source>
</evidence>
<name>H2YPF6_CIOSA</name>
<dbReference type="Pfam" id="PF00013">
    <property type="entry name" value="KH_1"/>
    <property type="match status" value="2"/>
</dbReference>
<dbReference type="AlphaFoldDB" id="H2YPF6"/>
<dbReference type="GO" id="GO:0003723">
    <property type="term" value="F:RNA binding"/>
    <property type="evidence" value="ECO:0007669"/>
    <property type="project" value="UniProtKB-UniRule"/>
</dbReference>
<dbReference type="Ensembl" id="ENSCSAVT00000007307.1">
    <property type="protein sequence ID" value="ENSCSAVP00000007214.1"/>
    <property type="gene ID" value="ENSCSAVG00000004313.1"/>
</dbReference>
<evidence type="ECO:0000256" key="2">
    <source>
        <dbReference type="PROSITE-ProRule" id="PRU00117"/>
    </source>
</evidence>
<reference evidence="4" key="3">
    <citation type="submission" date="2025-09" db="UniProtKB">
        <authorList>
            <consortium name="Ensembl"/>
        </authorList>
    </citation>
    <scope>IDENTIFICATION</scope>
</reference>
<keyword evidence="1" id="KW-0677">Repeat</keyword>